<comment type="catalytic activity">
    <reaction evidence="7">
        <text>shikimate + ATP = 3-phosphoshikimate + ADP + H(+)</text>
        <dbReference type="Rhea" id="RHEA:13121"/>
        <dbReference type="ChEBI" id="CHEBI:15378"/>
        <dbReference type="ChEBI" id="CHEBI:30616"/>
        <dbReference type="ChEBI" id="CHEBI:36208"/>
        <dbReference type="ChEBI" id="CHEBI:145989"/>
        <dbReference type="ChEBI" id="CHEBI:456216"/>
        <dbReference type="EC" id="2.7.1.71"/>
    </reaction>
</comment>
<keyword evidence="7" id="KW-0479">Metal-binding</keyword>
<keyword evidence="2 7" id="KW-0808">Transferase</keyword>
<dbReference type="PRINTS" id="PR01100">
    <property type="entry name" value="SHIKIMTKNASE"/>
</dbReference>
<evidence type="ECO:0000256" key="2">
    <source>
        <dbReference type="ARBA" id="ARBA00022679"/>
    </source>
</evidence>
<dbReference type="SUPFAM" id="SSF52540">
    <property type="entry name" value="P-loop containing nucleoside triphosphate hydrolases"/>
    <property type="match status" value="1"/>
</dbReference>
<dbReference type="RefSeq" id="WP_249311683.1">
    <property type="nucleotide sequence ID" value="NZ_JACRSU010000002.1"/>
</dbReference>
<comment type="caution">
    <text evidence="8">The sequence shown here is derived from an EMBL/GenBank/DDBJ whole genome shotgun (WGS) entry which is preliminary data.</text>
</comment>
<dbReference type="PANTHER" id="PTHR21087:SF16">
    <property type="entry name" value="SHIKIMATE KINASE 1, CHLOROPLASTIC"/>
    <property type="match status" value="1"/>
</dbReference>
<name>A0A926HZ58_9FIRM</name>
<comment type="caution">
    <text evidence="7">Lacks conserved residue(s) required for the propagation of feature annotation.</text>
</comment>
<keyword evidence="1 7" id="KW-0028">Amino-acid biosynthesis</keyword>
<comment type="subcellular location">
    <subcellularLocation>
        <location evidence="7">Cytoplasm</location>
    </subcellularLocation>
</comment>
<feature type="binding site" evidence="7">
    <location>
        <position position="119"/>
    </location>
    <ligand>
        <name>ATP</name>
        <dbReference type="ChEBI" id="CHEBI:30616"/>
    </ligand>
</feature>
<dbReference type="InterPro" id="IPR027417">
    <property type="entry name" value="P-loop_NTPase"/>
</dbReference>
<accession>A0A926HZ58</accession>
<dbReference type="GO" id="GO:0004765">
    <property type="term" value="F:shikimate kinase activity"/>
    <property type="evidence" value="ECO:0007669"/>
    <property type="project" value="UniProtKB-UniRule"/>
</dbReference>
<feature type="binding site" evidence="7">
    <location>
        <position position="136"/>
    </location>
    <ligand>
        <name>substrate</name>
    </ligand>
</feature>
<gene>
    <name evidence="7" type="primary">aroK</name>
    <name evidence="8" type="ORF">H8698_05870</name>
</gene>
<keyword evidence="9" id="KW-1185">Reference proteome</keyword>
<reference evidence="8" key="1">
    <citation type="submission" date="2020-08" db="EMBL/GenBank/DDBJ databases">
        <title>Genome public.</title>
        <authorList>
            <person name="Liu C."/>
            <person name="Sun Q."/>
        </authorList>
    </citation>
    <scope>NUCLEOTIDE SEQUENCE</scope>
    <source>
        <strain evidence="8">H8</strain>
    </source>
</reference>
<dbReference type="InterPro" id="IPR031322">
    <property type="entry name" value="Shikimate/glucono_kinase"/>
</dbReference>
<dbReference type="AlphaFoldDB" id="A0A926HZ58"/>
<dbReference type="EMBL" id="JACRSU010000002">
    <property type="protein sequence ID" value="MBC8540501.1"/>
    <property type="molecule type" value="Genomic_DNA"/>
</dbReference>
<keyword evidence="7" id="KW-0460">Magnesium</keyword>
<keyword evidence="7" id="KW-0963">Cytoplasm</keyword>
<dbReference type="HAMAP" id="MF_00109">
    <property type="entry name" value="Shikimate_kinase"/>
    <property type="match status" value="1"/>
</dbReference>
<keyword evidence="5 7" id="KW-0067">ATP-binding</keyword>
<dbReference type="GO" id="GO:0009423">
    <property type="term" value="P:chorismate biosynthetic process"/>
    <property type="evidence" value="ECO:0007669"/>
    <property type="project" value="UniProtKB-UniRule"/>
</dbReference>
<dbReference type="PANTHER" id="PTHR21087">
    <property type="entry name" value="SHIKIMATE KINASE"/>
    <property type="match status" value="1"/>
</dbReference>
<feature type="binding site" evidence="7">
    <location>
        <position position="59"/>
    </location>
    <ligand>
        <name>substrate</name>
    </ligand>
</feature>
<keyword evidence="4 7" id="KW-0418">Kinase</keyword>
<dbReference type="GO" id="GO:0005524">
    <property type="term" value="F:ATP binding"/>
    <property type="evidence" value="ECO:0007669"/>
    <property type="project" value="UniProtKB-UniRule"/>
</dbReference>
<comment type="function">
    <text evidence="7">Catalyzes the specific phosphorylation of the 3-hydroxyl group of shikimic acid using ATP as a cosubstrate.</text>
</comment>
<dbReference type="Pfam" id="PF01202">
    <property type="entry name" value="SKI"/>
    <property type="match status" value="1"/>
</dbReference>
<dbReference type="GO" id="GO:0005829">
    <property type="term" value="C:cytosol"/>
    <property type="evidence" value="ECO:0007669"/>
    <property type="project" value="TreeGrafter"/>
</dbReference>
<feature type="binding site" evidence="7">
    <location>
        <position position="17"/>
    </location>
    <ligand>
        <name>Mg(2+)</name>
        <dbReference type="ChEBI" id="CHEBI:18420"/>
    </ligand>
</feature>
<feature type="binding site" evidence="7">
    <location>
        <position position="82"/>
    </location>
    <ligand>
        <name>substrate</name>
    </ligand>
</feature>
<evidence type="ECO:0000313" key="8">
    <source>
        <dbReference type="EMBL" id="MBC8540501.1"/>
    </source>
</evidence>
<keyword evidence="6 7" id="KW-0057">Aromatic amino acid biosynthesis</keyword>
<comment type="cofactor">
    <cofactor evidence="7">
        <name>Mg(2+)</name>
        <dbReference type="ChEBI" id="CHEBI:18420"/>
    </cofactor>
    <text evidence="7">Binds 1 Mg(2+) ion per subunit.</text>
</comment>
<feature type="binding site" evidence="7">
    <location>
        <begin position="13"/>
        <end position="18"/>
    </location>
    <ligand>
        <name>ATP</name>
        <dbReference type="ChEBI" id="CHEBI:30616"/>
    </ligand>
</feature>
<dbReference type="Gene3D" id="3.40.50.300">
    <property type="entry name" value="P-loop containing nucleotide triphosphate hydrolases"/>
    <property type="match status" value="1"/>
</dbReference>
<dbReference type="CDD" id="cd00464">
    <property type="entry name" value="SK"/>
    <property type="match status" value="1"/>
</dbReference>
<organism evidence="8 9">
    <name type="scientific">Congzhengia minquanensis</name>
    <dbReference type="NCBI Taxonomy" id="2763657"/>
    <lineage>
        <taxon>Bacteria</taxon>
        <taxon>Bacillati</taxon>
        <taxon>Bacillota</taxon>
        <taxon>Clostridia</taxon>
        <taxon>Eubacteriales</taxon>
        <taxon>Oscillospiraceae</taxon>
        <taxon>Congzhengia</taxon>
    </lineage>
</organism>
<evidence type="ECO:0000256" key="7">
    <source>
        <dbReference type="HAMAP-Rule" id="MF_00109"/>
    </source>
</evidence>
<sequence>MKKSNIVLIGMSGAGKSTVGIALSFKMRMPFVDMDNYIERTQKMTISKIFETRGNEYFRDIEAKAAKHIGLSYRHTIVSTGGGVILRPENMKYLKKNGVVVYINRSVENILKTLNAEKRPLLKNNPQKLYDMYEERHELYLKYADVVVVNGSDFKSGVQNVYDAVKGLVKQ</sequence>
<evidence type="ECO:0000256" key="3">
    <source>
        <dbReference type="ARBA" id="ARBA00022741"/>
    </source>
</evidence>
<comment type="pathway">
    <text evidence="7">Metabolic intermediate biosynthesis; chorismate biosynthesis; chorismate from D-erythrose 4-phosphate and phosphoenolpyruvate: step 5/7.</text>
</comment>
<dbReference type="GO" id="GO:0008652">
    <property type="term" value="P:amino acid biosynthetic process"/>
    <property type="evidence" value="ECO:0007669"/>
    <property type="project" value="UniProtKB-KW"/>
</dbReference>
<dbReference type="EC" id="2.7.1.71" evidence="7"/>
<dbReference type="Proteomes" id="UP000611762">
    <property type="component" value="Unassembled WGS sequence"/>
</dbReference>
<evidence type="ECO:0000313" key="9">
    <source>
        <dbReference type="Proteomes" id="UP000611762"/>
    </source>
</evidence>
<comment type="similarity">
    <text evidence="7">Belongs to the shikimate kinase family.</text>
</comment>
<proteinExistence type="inferred from homology"/>
<dbReference type="GO" id="GO:0009073">
    <property type="term" value="P:aromatic amino acid family biosynthetic process"/>
    <property type="evidence" value="ECO:0007669"/>
    <property type="project" value="UniProtKB-KW"/>
</dbReference>
<evidence type="ECO:0000256" key="4">
    <source>
        <dbReference type="ARBA" id="ARBA00022777"/>
    </source>
</evidence>
<feature type="binding site" evidence="7">
    <location>
        <position position="35"/>
    </location>
    <ligand>
        <name>substrate</name>
    </ligand>
</feature>
<dbReference type="InterPro" id="IPR000623">
    <property type="entry name" value="Shikimate_kinase/TSH1"/>
</dbReference>
<evidence type="ECO:0000256" key="6">
    <source>
        <dbReference type="ARBA" id="ARBA00023141"/>
    </source>
</evidence>
<keyword evidence="3 7" id="KW-0547">Nucleotide-binding</keyword>
<evidence type="ECO:0000256" key="5">
    <source>
        <dbReference type="ARBA" id="ARBA00022840"/>
    </source>
</evidence>
<dbReference type="GO" id="GO:0000287">
    <property type="term" value="F:magnesium ion binding"/>
    <property type="evidence" value="ECO:0007669"/>
    <property type="project" value="UniProtKB-UniRule"/>
</dbReference>
<evidence type="ECO:0000256" key="1">
    <source>
        <dbReference type="ARBA" id="ARBA00022605"/>
    </source>
</evidence>
<protein>
    <recommendedName>
        <fullName evidence="7">Shikimate kinase</fullName>
        <shortName evidence="7">SK</shortName>
        <ecNumber evidence="7">2.7.1.71</ecNumber>
    </recommendedName>
</protein>
<comment type="subunit">
    <text evidence="7">Monomer.</text>
</comment>